<keyword evidence="6 12" id="KW-0727">SH2 domain</keyword>
<dbReference type="SUPFAM" id="SSF48092">
    <property type="entry name" value="Transcription factor STAT-4 N-domain"/>
    <property type="match status" value="1"/>
</dbReference>
<keyword evidence="10 13" id="KW-0804">Transcription</keyword>
<evidence type="ECO:0000313" key="16">
    <source>
        <dbReference type="Proteomes" id="UP000694549"/>
    </source>
</evidence>
<comment type="subcellular location">
    <subcellularLocation>
        <location evidence="2 13">Cytoplasm</location>
    </subcellularLocation>
    <subcellularLocation>
        <location evidence="1 13">Nucleus</location>
    </subcellularLocation>
</comment>
<dbReference type="FunFam" id="3.30.505.10:FF:000003">
    <property type="entry name" value="Signal transducer and activator of transcription"/>
    <property type="match status" value="1"/>
</dbReference>
<reference evidence="15" key="1">
    <citation type="submission" date="2025-08" db="UniProtKB">
        <authorList>
            <consortium name="Ensembl"/>
        </authorList>
    </citation>
    <scope>IDENTIFICATION</scope>
</reference>
<dbReference type="InterPro" id="IPR013801">
    <property type="entry name" value="STAT_TF_DNA-bd"/>
</dbReference>
<evidence type="ECO:0000256" key="7">
    <source>
        <dbReference type="ARBA" id="ARBA00023015"/>
    </source>
</evidence>
<evidence type="ECO:0000256" key="3">
    <source>
        <dbReference type="ARBA" id="ARBA00005586"/>
    </source>
</evidence>
<evidence type="ECO:0000256" key="10">
    <source>
        <dbReference type="ARBA" id="ARBA00023163"/>
    </source>
</evidence>
<sequence length="690" mass="79014">MSQWSQVQQLEIKFLEQVDQFYDDNFPMEIRHLLAQWIESQDWEAASNNEAMAMILLQNLLIQVDEQLDRVSQEKNLLLIHNLKRIRKLLQGKYHGNPMHIAVIISNCLREERRILAAASMPVQGPLEKSLQNSVVSERQRNVEHKVSAIKNSAQMTDQDVKYLEDLQEEFDFRYKTIQNTSGPKTAEFCDTFPTPQEVLSKIGRVIHEIDMLMSNMLTEELLDWKRRQQIACIGGPLHGGLDQLQNCFTLLAESLFQVRRQLEKLDELLTRLTYDGDPIPVQRPQLLEKVNFLLYNLFRKFFGLEYSPLHFLVKATIDKNVSTVSNRRFVLCGTHVKAMNMDESANGSLSVEFRHLVSLTGPHMVTEELHSISFETQVCLYGLTINLETSSLPVVMISNVSQLPNAWASIIWYNLSTNDPQNLSFFNNPPAATLSQLLEVLSWQFSSYVGRGLNSEQLNMLAEKLMVSYNDYQLSWAKFCKEHLPGKSFTFWVWLEAILDLIKKHILPLWIDGYVMGFVSKEKERILLKDKTPGTFLLRFSESNLGGITFTWVDQLENGEVTFHSVEPYNKGRLAALPFADILRDYKVIMADNVPENPLKYLYPDIPKDKAFGKHYSCQPNEVSKPSDGGVKGYVPSVFIPVSKILNDSTDPHSPSDLLPMSPSVYAVLREHLSPTVIETAVRCKHFHS</sequence>
<keyword evidence="8 13" id="KW-0238">DNA-binding</keyword>
<dbReference type="FunFam" id="1.10.238.10:FF:000012">
    <property type="entry name" value="Signal transducer and activator of transcription"/>
    <property type="match status" value="1"/>
</dbReference>
<dbReference type="GO" id="GO:0005737">
    <property type="term" value="C:cytoplasm"/>
    <property type="evidence" value="ECO:0007669"/>
    <property type="project" value="UniProtKB-SubCell"/>
</dbReference>
<dbReference type="SUPFAM" id="SSF47655">
    <property type="entry name" value="STAT"/>
    <property type="match status" value="1"/>
</dbReference>
<dbReference type="InterPro" id="IPR035856">
    <property type="entry name" value="STAT4_SH2"/>
</dbReference>
<evidence type="ECO:0000256" key="2">
    <source>
        <dbReference type="ARBA" id="ARBA00004496"/>
    </source>
</evidence>
<proteinExistence type="inferred from homology"/>
<dbReference type="Gene3D" id="1.10.532.10">
    <property type="entry name" value="STAT transcription factor, N-terminal domain"/>
    <property type="match status" value="1"/>
</dbReference>
<dbReference type="InterPro" id="IPR036860">
    <property type="entry name" value="SH2_dom_sf"/>
</dbReference>
<dbReference type="Pfam" id="PF01017">
    <property type="entry name" value="STAT_alpha"/>
    <property type="match status" value="2"/>
</dbReference>
<evidence type="ECO:0000256" key="12">
    <source>
        <dbReference type="PROSITE-ProRule" id="PRU00191"/>
    </source>
</evidence>
<evidence type="ECO:0000256" key="6">
    <source>
        <dbReference type="ARBA" id="ARBA00022999"/>
    </source>
</evidence>
<dbReference type="FunFam" id="1.10.532.10:FF:000001">
    <property type="entry name" value="Signal transducer and activator of transcription"/>
    <property type="match status" value="1"/>
</dbReference>
<keyword evidence="4 13" id="KW-0963">Cytoplasm</keyword>
<dbReference type="SMART" id="SM00964">
    <property type="entry name" value="STAT_int"/>
    <property type="match status" value="1"/>
</dbReference>
<evidence type="ECO:0000313" key="15">
    <source>
        <dbReference type="Ensembl" id="ENSAZOP00000003887.1"/>
    </source>
</evidence>
<dbReference type="GO" id="GO:0007165">
    <property type="term" value="P:signal transduction"/>
    <property type="evidence" value="ECO:0007669"/>
    <property type="project" value="InterPro"/>
</dbReference>
<keyword evidence="16" id="KW-1185">Reference proteome</keyword>
<evidence type="ECO:0000256" key="11">
    <source>
        <dbReference type="ARBA" id="ARBA00023242"/>
    </source>
</evidence>
<evidence type="ECO:0000256" key="5">
    <source>
        <dbReference type="ARBA" id="ARBA00022553"/>
    </source>
</evidence>
<dbReference type="GO" id="GO:0003677">
    <property type="term" value="F:DNA binding"/>
    <property type="evidence" value="ECO:0007669"/>
    <property type="project" value="UniProtKB-KW"/>
</dbReference>
<dbReference type="Proteomes" id="UP000694549">
    <property type="component" value="Unplaced"/>
</dbReference>
<dbReference type="Gene3D" id="1.10.238.10">
    <property type="entry name" value="EF-hand"/>
    <property type="match status" value="1"/>
</dbReference>
<dbReference type="PROSITE" id="PS50001">
    <property type="entry name" value="SH2"/>
    <property type="match status" value="1"/>
</dbReference>
<dbReference type="Gene3D" id="1.20.1050.20">
    <property type="entry name" value="STAT transcription factor, all-alpha domain"/>
    <property type="match status" value="2"/>
</dbReference>
<keyword evidence="5 13" id="KW-0597">Phosphoprotein</keyword>
<dbReference type="InterPro" id="IPR008967">
    <property type="entry name" value="p53-like_TF_DNA-bd_sf"/>
</dbReference>
<reference evidence="15" key="2">
    <citation type="submission" date="2025-09" db="UniProtKB">
        <authorList>
            <consortium name="Ensembl"/>
        </authorList>
    </citation>
    <scope>IDENTIFICATION</scope>
</reference>
<dbReference type="SUPFAM" id="SSF49417">
    <property type="entry name" value="p53-like transcription factors"/>
    <property type="match status" value="1"/>
</dbReference>
<dbReference type="InterPro" id="IPR048988">
    <property type="entry name" value="STAT_linker"/>
</dbReference>
<feature type="domain" description="SH2" evidence="14">
    <location>
        <begin position="511"/>
        <end position="613"/>
    </location>
</feature>
<dbReference type="GO" id="GO:0003700">
    <property type="term" value="F:DNA-binding transcription factor activity"/>
    <property type="evidence" value="ECO:0007669"/>
    <property type="project" value="InterPro"/>
</dbReference>
<evidence type="ECO:0000256" key="8">
    <source>
        <dbReference type="ARBA" id="ARBA00023125"/>
    </source>
</evidence>
<dbReference type="SUPFAM" id="SSF55550">
    <property type="entry name" value="SH2 domain"/>
    <property type="match status" value="1"/>
</dbReference>
<dbReference type="Ensembl" id="ENSAZOT00000004140.1">
    <property type="protein sequence ID" value="ENSAZOP00000003887.1"/>
    <property type="gene ID" value="ENSAZOG00000002467.1"/>
</dbReference>
<evidence type="ECO:0000256" key="4">
    <source>
        <dbReference type="ARBA" id="ARBA00022490"/>
    </source>
</evidence>
<dbReference type="InterPro" id="IPR013799">
    <property type="entry name" value="STAT_TF_prot_interaction"/>
</dbReference>
<dbReference type="GO" id="GO:0005634">
    <property type="term" value="C:nucleus"/>
    <property type="evidence" value="ECO:0007669"/>
    <property type="project" value="UniProtKB-SubCell"/>
</dbReference>
<evidence type="ECO:0000259" key="14">
    <source>
        <dbReference type="PROSITE" id="PS50001"/>
    </source>
</evidence>
<dbReference type="Pfam" id="PF00017">
    <property type="entry name" value="SH2"/>
    <property type="match status" value="1"/>
</dbReference>
<dbReference type="InterPro" id="IPR036535">
    <property type="entry name" value="STAT_N_sf"/>
</dbReference>
<dbReference type="InterPro" id="IPR000980">
    <property type="entry name" value="SH2"/>
</dbReference>
<organism evidence="15 16">
    <name type="scientific">Anas zonorhyncha</name>
    <name type="common">Eastern spot-billed duck</name>
    <dbReference type="NCBI Taxonomy" id="75864"/>
    <lineage>
        <taxon>Eukaryota</taxon>
        <taxon>Metazoa</taxon>
        <taxon>Chordata</taxon>
        <taxon>Craniata</taxon>
        <taxon>Vertebrata</taxon>
        <taxon>Euteleostomi</taxon>
        <taxon>Archelosauria</taxon>
        <taxon>Archosauria</taxon>
        <taxon>Dinosauria</taxon>
        <taxon>Saurischia</taxon>
        <taxon>Theropoda</taxon>
        <taxon>Coelurosauria</taxon>
        <taxon>Aves</taxon>
        <taxon>Neognathae</taxon>
        <taxon>Galloanserae</taxon>
        <taxon>Anseriformes</taxon>
        <taxon>Anatidae</taxon>
        <taxon>Anatinae</taxon>
        <taxon>Anas</taxon>
    </lineage>
</organism>
<accession>A0A8B9U795</accession>
<dbReference type="Pfam" id="PF02865">
    <property type="entry name" value="STAT_int"/>
    <property type="match status" value="1"/>
</dbReference>
<dbReference type="AlphaFoldDB" id="A0A8B9U795"/>
<keyword evidence="9 13" id="KW-0010">Activator</keyword>
<protein>
    <recommendedName>
        <fullName evidence="13">Signal transducer and activator of transcription</fullName>
    </recommendedName>
</protein>
<dbReference type="InterPro" id="IPR015988">
    <property type="entry name" value="STAT_TF_CC"/>
</dbReference>
<name>A0A8B9U795_9AVES</name>
<dbReference type="InterPro" id="IPR001217">
    <property type="entry name" value="STAT"/>
</dbReference>
<evidence type="ECO:0000256" key="9">
    <source>
        <dbReference type="ARBA" id="ARBA00023159"/>
    </source>
</evidence>
<dbReference type="InterPro" id="IPR013800">
    <property type="entry name" value="STAT_TF_alpha"/>
</dbReference>
<comment type="similarity">
    <text evidence="3 13">Belongs to the transcription factor STAT family.</text>
</comment>
<dbReference type="CDD" id="cd10375">
    <property type="entry name" value="SH2_STAT4"/>
    <property type="match status" value="1"/>
</dbReference>
<dbReference type="PANTHER" id="PTHR11801">
    <property type="entry name" value="SIGNAL TRANSDUCER AND ACTIVATOR OF TRANSCRIPTION"/>
    <property type="match status" value="1"/>
</dbReference>
<evidence type="ECO:0000256" key="1">
    <source>
        <dbReference type="ARBA" id="ARBA00004123"/>
    </source>
</evidence>
<dbReference type="Pfam" id="PF21354">
    <property type="entry name" value="STAT_linker"/>
    <property type="match status" value="1"/>
</dbReference>
<keyword evidence="11 13" id="KW-0539">Nucleus</keyword>
<dbReference type="Gene3D" id="3.30.505.10">
    <property type="entry name" value="SH2 domain"/>
    <property type="match status" value="1"/>
</dbReference>
<keyword evidence="7 13" id="KW-0805">Transcription regulation</keyword>
<evidence type="ECO:0000256" key="13">
    <source>
        <dbReference type="RuleBase" id="RU046415"/>
    </source>
</evidence>
<dbReference type="Pfam" id="PF02864">
    <property type="entry name" value="STAT_bind"/>
    <property type="match status" value="1"/>
</dbReference>